<proteinExistence type="inferred from homology"/>
<evidence type="ECO:0008006" key="11">
    <source>
        <dbReference type="Google" id="ProtNLM"/>
    </source>
</evidence>
<evidence type="ECO:0000313" key="10">
    <source>
        <dbReference type="Proteomes" id="UP000248340"/>
    </source>
</evidence>
<comment type="similarity">
    <text evidence="2 8">Belongs to the cytochrome P450 family.</text>
</comment>
<protein>
    <recommendedName>
        <fullName evidence="11">Cytochrome P450</fullName>
    </recommendedName>
</protein>
<dbReference type="GO" id="GO:0005506">
    <property type="term" value="F:iron ion binding"/>
    <property type="evidence" value="ECO:0007669"/>
    <property type="project" value="InterPro"/>
</dbReference>
<dbReference type="AlphaFoldDB" id="A0A319CSP1"/>
<keyword evidence="7 8" id="KW-0503">Monooxygenase</keyword>
<dbReference type="SUPFAM" id="SSF48264">
    <property type="entry name" value="Cytochrome P450"/>
    <property type="match status" value="1"/>
</dbReference>
<dbReference type="STRING" id="1448315.A0A319CSP1"/>
<keyword evidence="10" id="KW-1185">Reference proteome</keyword>
<keyword evidence="3 8" id="KW-0349">Heme</keyword>
<dbReference type="Pfam" id="PF00067">
    <property type="entry name" value="p450"/>
    <property type="match status" value="1"/>
</dbReference>
<evidence type="ECO:0000256" key="1">
    <source>
        <dbReference type="ARBA" id="ARBA00001971"/>
    </source>
</evidence>
<dbReference type="Gene3D" id="1.10.630.10">
    <property type="entry name" value="Cytochrome P450"/>
    <property type="match status" value="1"/>
</dbReference>
<evidence type="ECO:0000313" key="9">
    <source>
        <dbReference type="EMBL" id="PYH81783.1"/>
    </source>
</evidence>
<organism evidence="9 10">
    <name type="scientific">Aspergillus uvarum CBS 121591</name>
    <dbReference type="NCBI Taxonomy" id="1448315"/>
    <lineage>
        <taxon>Eukaryota</taxon>
        <taxon>Fungi</taxon>
        <taxon>Dikarya</taxon>
        <taxon>Ascomycota</taxon>
        <taxon>Pezizomycotina</taxon>
        <taxon>Eurotiomycetes</taxon>
        <taxon>Eurotiomycetidae</taxon>
        <taxon>Eurotiales</taxon>
        <taxon>Aspergillaceae</taxon>
        <taxon>Aspergillus</taxon>
        <taxon>Aspergillus subgen. Circumdati</taxon>
    </lineage>
</organism>
<dbReference type="GeneID" id="37142037"/>
<dbReference type="PANTHER" id="PTHR24305">
    <property type="entry name" value="CYTOCHROME P450"/>
    <property type="match status" value="1"/>
</dbReference>
<evidence type="ECO:0000256" key="5">
    <source>
        <dbReference type="ARBA" id="ARBA00023002"/>
    </source>
</evidence>
<evidence type="ECO:0000256" key="2">
    <source>
        <dbReference type="ARBA" id="ARBA00010617"/>
    </source>
</evidence>
<evidence type="ECO:0000256" key="3">
    <source>
        <dbReference type="ARBA" id="ARBA00022617"/>
    </source>
</evidence>
<dbReference type="VEuPathDB" id="FungiDB:BO82DRAFT_402009"/>
<evidence type="ECO:0000256" key="7">
    <source>
        <dbReference type="ARBA" id="ARBA00023033"/>
    </source>
</evidence>
<accession>A0A319CSP1</accession>
<dbReference type="InterPro" id="IPR050121">
    <property type="entry name" value="Cytochrome_P450_monoxygenase"/>
</dbReference>
<keyword evidence="4 8" id="KW-0479">Metal-binding</keyword>
<evidence type="ECO:0000256" key="8">
    <source>
        <dbReference type="RuleBase" id="RU000461"/>
    </source>
</evidence>
<dbReference type="GO" id="GO:0016705">
    <property type="term" value="F:oxidoreductase activity, acting on paired donors, with incorporation or reduction of molecular oxygen"/>
    <property type="evidence" value="ECO:0007669"/>
    <property type="project" value="InterPro"/>
</dbReference>
<gene>
    <name evidence="9" type="ORF">BO82DRAFT_402009</name>
</gene>
<keyword evidence="5 8" id="KW-0560">Oxidoreductase</keyword>
<keyword evidence="6 8" id="KW-0408">Iron</keyword>
<dbReference type="GO" id="GO:0020037">
    <property type="term" value="F:heme binding"/>
    <property type="evidence" value="ECO:0007669"/>
    <property type="project" value="InterPro"/>
</dbReference>
<dbReference type="InterPro" id="IPR036396">
    <property type="entry name" value="Cyt_P450_sf"/>
</dbReference>
<dbReference type="EMBL" id="KZ821699">
    <property type="protein sequence ID" value="PYH81783.1"/>
    <property type="molecule type" value="Genomic_DNA"/>
</dbReference>
<evidence type="ECO:0000256" key="6">
    <source>
        <dbReference type="ARBA" id="ARBA00023004"/>
    </source>
</evidence>
<name>A0A319CSP1_9EURO</name>
<dbReference type="PROSITE" id="PS00086">
    <property type="entry name" value="CYTOCHROME_P450"/>
    <property type="match status" value="1"/>
</dbReference>
<comment type="cofactor">
    <cofactor evidence="1">
        <name>heme</name>
        <dbReference type="ChEBI" id="CHEBI:30413"/>
    </cofactor>
</comment>
<dbReference type="RefSeq" id="XP_025491983.1">
    <property type="nucleotide sequence ID" value="XM_025639295.1"/>
</dbReference>
<dbReference type="Proteomes" id="UP000248340">
    <property type="component" value="Unassembled WGS sequence"/>
</dbReference>
<dbReference type="InterPro" id="IPR001128">
    <property type="entry name" value="Cyt_P450"/>
</dbReference>
<dbReference type="PANTHER" id="PTHR24305:SF210">
    <property type="entry name" value="CYTOCHROME P450 MONOOXYGENASE ASQL-RELATED"/>
    <property type="match status" value="1"/>
</dbReference>
<dbReference type="GO" id="GO:0004497">
    <property type="term" value="F:monooxygenase activity"/>
    <property type="evidence" value="ECO:0007669"/>
    <property type="project" value="UniProtKB-KW"/>
</dbReference>
<reference evidence="9 10" key="1">
    <citation type="submission" date="2016-12" db="EMBL/GenBank/DDBJ databases">
        <title>The genomes of Aspergillus section Nigri reveals drivers in fungal speciation.</title>
        <authorList>
            <consortium name="DOE Joint Genome Institute"/>
            <person name="Vesth T.C."/>
            <person name="Nybo J."/>
            <person name="Theobald S."/>
            <person name="Brandl J."/>
            <person name="Frisvad J.C."/>
            <person name="Nielsen K.F."/>
            <person name="Lyhne E.K."/>
            <person name="Kogle M.E."/>
            <person name="Kuo A."/>
            <person name="Riley R."/>
            <person name="Clum A."/>
            <person name="Nolan M."/>
            <person name="Lipzen A."/>
            <person name="Salamov A."/>
            <person name="Henrissat B."/>
            <person name="Wiebenga A."/>
            <person name="De Vries R.P."/>
            <person name="Grigoriev I.V."/>
            <person name="Mortensen U.H."/>
            <person name="Andersen M.R."/>
            <person name="Baker S.E."/>
        </authorList>
    </citation>
    <scope>NUCLEOTIDE SEQUENCE [LARGE SCALE GENOMIC DNA]</scope>
    <source>
        <strain evidence="9 10">CBS 121591</strain>
    </source>
</reference>
<evidence type="ECO:0000256" key="4">
    <source>
        <dbReference type="ARBA" id="ARBA00022723"/>
    </source>
</evidence>
<dbReference type="InterPro" id="IPR017972">
    <property type="entry name" value="Cyt_P450_CS"/>
</dbReference>
<sequence>MSAMIKNGLADNHPQAQEEDGWWKAQTDIHVPHYASYMSDTNDTNFFRAKEFLPERWLGTDPQFEGDKKDTLQPFSMGARNCLGKRLVYHFDMELCPASRGWKDQYTYFLWHKPSLMVRLSDRFKA</sequence>
<dbReference type="OrthoDB" id="4508855at2759"/>